<dbReference type="InterPro" id="IPR050822">
    <property type="entry name" value="Cerebellin_Synaptic_Org"/>
</dbReference>
<dbReference type="PROSITE" id="PS50871">
    <property type="entry name" value="C1Q"/>
    <property type="match status" value="1"/>
</dbReference>
<dbReference type="PRINTS" id="PR00007">
    <property type="entry name" value="COMPLEMNTC1Q"/>
</dbReference>
<protein>
    <recommendedName>
        <fullName evidence="5">C1q domain-containing protein</fullName>
    </recommendedName>
</protein>
<dbReference type="InterPro" id="IPR001073">
    <property type="entry name" value="C1q_dom"/>
</dbReference>
<reference evidence="6" key="1">
    <citation type="submission" date="2022-08" db="UniProtKB">
        <authorList>
            <consortium name="EnsemblMetazoa"/>
        </authorList>
    </citation>
    <scope>IDENTIFICATION</scope>
    <source>
        <strain evidence="6">05x7-T-G4-1.051#20</strain>
    </source>
</reference>
<evidence type="ECO:0000256" key="2">
    <source>
        <dbReference type="ARBA" id="ARBA00022525"/>
    </source>
</evidence>
<organism evidence="6 7">
    <name type="scientific">Magallana gigas</name>
    <name type="common">Pacific oyster</name>
    <name type="synonym">Crassostrea gigas</name>
    <dbReference type="NCBI Taxonomy" id="29159"/>
    <lineage>
        <taxon>Eukaryota</taxon>
        <taxon>Metazoa</taxon>
        <taxon>Spiralia</taxon>
        <taxon>Lophotrochozoa</taxon>
        <taxon>Mollusca</taxon>
        <taxon>Bivalvia</taxon>
        <taxon>Autobranchia</taxon>
        <taxon>Pteriomorphia</taxon>
        <taxon>Ostreida</taxon>
        <taxon>Ostreoidea</taxon>
        <taxon>Ostreidae</taxon>
        <taxon>Magallana</taxon>
    </lineage>
</organism>
<keyword evidence="7" id="KW-1185">Reference proteome</keyword>
<evidence type="ECO:0000256" key="3">
    <source>
        <dbReference type="ARBA" id="ARBA00022729"/>
    </source>
</evidence>
<dbReference type="InterPro" id="IPR008983">
    <property type="entry name" value="Tumour_necrosis_fac-like_dom"/>
</dbReference>
<dbReference type="EnsemblMetazoa" id="G25104.4">
    <property type="protein sequence ID" value="G25104.4:cds"/>
    <property type="gene ID" value="G25104"/>
</dbReference>
<evidence type="ECO:0000313" key="6">
    <source>
        <dbReference type="EnsemblMetazoa" id="G25104.4:cds"/>
    </source>
</evidence>
<dbReference type="Proteomes" id="UP000005408">
    <property type="component" value="Unassembled WGS sequence"/>
</dbReference>
<keyword evidence="3 4" id="KW-0732">Signal</keyword>
<dbReference type="SUPFAM" id="SSF49842">
    <property type="entry name" value="TNF-like"/>
    <property type="match status" value="1"/>
</dbReference>
<accession>A0A8W8KSF3</accession>
<dbReference type="PANTHER" id="PTHR22923">
    <property type="entry name" value="CEREBELLIN-RELATED"/>
    <property type="match status" value="1"/>
</dbReference>
<feature type="signal peptide" evidence="4">
    <location>
        <begin position="1"/>
        <end position="22"/>
    </location>
</feature>
<sequence length="223" mass="24485">MRCETMLLLLIPLFCVPPSVISFKLTTLQKDANLTSLEERLTNLEQTIESRLAVTERVLGQLLTGQADENLETLDVLSLRSGVLVPAFSPILFSAYKSFDEGGISTKVTIRFDETYINLGDHYHTEDGIFIAPVTGVYMFHWTIATGGTGFTTQLMVAGSVRASNLVPYPGGSDSSSAMVIITVNKDDHVWIQIYGSSKHVYGGSISYNKYQSTFSGILLQKT</sequence>
<comment type="subcellular location">
    <subcellularLocation>
        <location evidence="1">Secreted</location>
    </subcellularLocation>
</comment>
<dbReference type="PANTHER" id="PTHR22923:SF116">
    <property type="entry name" value="C1Q DOMAIN-CONTAINING PROTEIN"/>
    <property type="match status" value="1"/>
</dbReference>
<dbReference type="Gene3D" id="2.60.120.40">
    <property type="match status" value="1"/>
</dbReference>
<keyword evidence="2" id="KW-0964">Secreted</keyword>
<evidence type="ECO:0000256" key="1">
    <source>
        <dbReference type="ARBA" id="ARBA00004613"/>
    </source>
</evidence>
<feature type="chain" id="PRO_5036455141" description="C1q domain-containing protein" evidence="4">
    <location>
        <begin position="23"/>
        <end position="223"/>
    </location>
</feature>
<evidence type="ECO:0000256" key="4">
    <source>
        <dbReference type="SAM" id="SignalP"/>
    </source>
</evidence>
<dbReference type="GO" id="GO:0005576">
    <property type="term" value="C:extracellular region"/>
    <property type="evidence" value="ECO:0007669"/>
    <property type="project" value="UniProtKB-SubCell"/>
</dbReference>
<dbReference type="AlphaFoldDB" id="A0A8W8KSF3"/>
<name>A0A8W8KSF3_MAGGI</name>
<evidence type="ECO:0000313" key="7">
    <source>
        <dbReference type="Proteomes" id="UP000005408"/>
    </source>
</evidence>
<proteinExistence type="predicted"/>
<dbReference type="SMART" id="SM00110">
    <property type="entry name" value="C1Q"/>
    <property type="match status" value="1"/>
</dbReference>
<dbReference type="Pfam" id="PF00386">
    <property type="entry name" value="C1q"/>
    <property type="match status" value="1"/>
</dbReference>
<evidence type="ECO:0000259" key="5">
    <source>
        <dbReference type="PROSITE" id="PS50871"/>
    </source>
</evidence>
<feature type="domain" description="C1q" evidence="5">
    <location>
        <begin position="81"/>
        <end position="223"/>
    </location>
</feature>